<dbReference type="PANTHER" id="PTHR13292">
    <property type="entry name" value="AUTOPHAGY-RELATED PROTEIN 101"/>
    <property type="match status" value="1"/>
</dbReference>
<dbReference type="EMBL" id="VLTM01000103">
    <property type="protein sequence ID" value="KAA0152850.1"/>
    <property type="molecule type" value="Genomic_DNA"/>
</dbReference>
<feature type="compositionally biased region" description="Low complexity" evidence="4">
    <location>
        <begin position="131"/>
        <end position="142"/>
    </location>
</feature>
<evidence type="ECO:0000313" key="8">
    <source>
        <dbReference type="Proteomes" id="UP000325113"/>
    </source>
</evidence>
<dbReference type="Proteomes" id="UP000325113">
    <property type="component" value="Unassembled WGS sequence"/>
</dbReference>
<evidence type="ECO:0000256" key="3">
    <source>
        <dbReference type="ARBA" id="ARBA00023006"/>
    </source>
</evidence>
<comment type="caution">
    <text evidence="5">The sequence shown here is derived from an EMBL/GenBank/DDBJ whole genome shotgun (WGS) entry which is preliminary data.</text>
</comment>
<dbReference type="PANTHER" id="PTHR13292:SF0">
    <property type="entry name" value="AUTOPHAGY-RELATED PROTEIN 101"/>
    <property type="match status" value="1"/>
</dbReference>
<dbReference type="EMBL" id="VLTL01000151">
    <property type="protein sequence ID" value="KAA0158324.1"/>
    <property type="molecule type" value="Genomic_DNA"/>
</dbReference>
<evidence type="ECO:0000313" key="7">
    <source>
        <dbReference type="Proteomes" id="UP000324907"/>
    </source>
</evidence>
<dbReference type="Proteomes" id="UP000324907">
    <property type="component" value="Unassembled WGS sequence"/>
</dbReference>
<gene>
    <name evidence="6" type="ORF">FNF28_06266</name>
    <name evidence="5" type="ORF">FNF31_06547</name>
</gene>
<dbReference type="InterPro" id="IPR012445">
    <property type="entry name" value="ATG101"/>
</dbReference>
<feature type="compositionally biased region" description="Basic and acidic residues" evidence="4">
    <location>
        <begin position="335"/>
        <end position="348"/>
    </location>
</feature>
<dbReference type="GO" id="GO:1990316">
    <property type="term" value="C:Atg1/ULK1 kinase complex"/>
    <property type="evidence" value="ECO:0007669"/>
    <property type="project" value="TreeGrafter"/>
</dbReference>
<dbReference type="GO" id="GO:0019901">
    <property type="term" value="F:protein kinase binding"/>
    <property type="evidence" value="ECO:0007669"/>
    <property type="project" value="TreeGrafter"/>
</dbReference>
<protein>
    <recommendedName>
        <fullName evidence="2">Autophagy-related protein 101</fullName>
    </recommendedName>
</protein>
<evidence type="ECO:0000256" key="2">
    <source>
        <dbReference type="ARBA" id="ARBA00018874"/>
    </source>
</evidence>
<name>A0A5A8CL94_CAFRO</name>
<dbReference type="Pfam" id="PF07855">
    <property type="entry name" value="ATG101"/>
    <property type="match status" value="1"/>
</dbReference>
<dbReference type="AlphaFoldDB" id="A0A5A8CL94"/>
<evidence type="ECO:0000313" key="5">
    <source>
        <dbReference type="EMBL" id="KAA0152850.1"/>
    </source>
</evidence>
<feature type="compositionally biased region" description="Low complexity" evidence="4">
    <location>
        <begin position="157"/>
        <end position="166"/>
    </location>
</feature>
<dbReference type="GO" id="GO:0000407">
    <property type="term" value="C:phagophore assembly site"/>
    <property type="evidence" value="ECO:0007669"/>
    <property type="project" value="TreeGrafter"/>
</dbReference>
<reference evidence="7 8" key="1">
    <citation type="submission" date="2019-07" db="EMBL/GenBank/DDBJ databases">
        <title>Genomes of Cafeteria roenbergensis.</title>
        <authorList>
            <person name="Fischer M.G."/>
            <person name="Hackl T."/>
            <person name="Roman M."/>
        </authorList>
    </citation>
    <scope>NUCLEOTIDE SEQUENCE [LARGE SCALE GENOMIC DNA]</scope>
    <source>
        <strain evidence="5 8">Cflag</strain>
        <strain evidence="6 7">RCC970-E3</strain>
    </source>
</reference>
<feature type="region of interest" description="Disordered" evidence="4">
    <location>
        <begin position="190"/>
        <end position="270"/>
    </location>
</feature>
<feature type="region of interest" description="Disordered" evidence="4">
    <location>
        <begin position="326"/>
        <end position="362"/>
    </location>
</feature>
<proteinExistence type="inferred from homology"/>
<organism evidence="5 8">
    <name type="scientific">Cafeteria roenbergensis</name>
    <name type="common">Marine flagellate</name>
    <dbReference type="NCBI Taxonomy" id="33653"/>
    <lineage>
        <taxon>Eukaryota</taxon>
        <taxon>Sar</taxon>
        <taxon>Stramenopiles</taxon>
        <taxon>Bigyra</taxon>
        <taxon>Opalozoa</taxon>
        <taxon>Bicosoecida</taxon>
        <taxon>Cafeteriaceae</taxon>
        <taxon>Cafeteria</taxon>
    </lineage>
</organism>
<feature type="compositionally biased region" description="Polar residues" evidence="4">
    <location>
        <begin position="258"/>
        <end position="270"/>
    </location>
</feature>
<keyword evidence="3" id="KW-0072">Autophagy</keyword>
<dbReference type="GO" id="GO:0000045">
    <property type="term" value="P:autophagosome assembly"/>
    <property type="evidence" value="ECO:0007669"/>
    <property type="project" value="TreeGrafter"/>
</dbReference>
<accession>A0A5A8CL94</accession>
<sequence length="362" mass="37445">MASVAHKLPEIELPAAALEDACRVAIHSILFHRALGPMTPRVRELDDWGVRYCSVPDGALDAFVDSFVEQVPSQLRRVGPKLHRVRFQVALYRKVKRGSFLGISTGVDKRVWETWGVSLLSNAGETMPSMSLASSLGPSLGSRRGRAGAGAETSAIGSGAAAPVSPVPATSIGPASAGPAGVGIRAKSDHTIGRAESPLRLGGTVTAPMARRGTAGDGRPPPVRQGAEEAGRTGRGPPAEQAWADGGGGLEASDATERSSLAATPSVTSASHARVLSEARAAHEALSGIVAAVASQAAARTAHVPPIDFDAPAPFFYKFELEFQNPAPDGPAATDRPEGLGSRLREMGKLFSAGPSPLLPRM</sequence>
<evidence type="ECO:0000256" key="1">
    <source>
        <dbReference type="ARBA" id="ARBA00007130"/>
    </source>
</evidence>
<evidence type="ECO:0000256" key="4">
    <source>
        <dbReference type="SAM" id="MobiDB-lite"/>
    </source>
</evidence>
<evidence type="ECO:0000313" key="6">
    <source>
        <dbReference type="EMBL" id="KAA0158324.1"/>
    </source>
</evidence>
<feature type="region of interest" description="Disordered" evidence="4">
    <location>
        <begin position="128"/>
        <end position="166"/>
    </location>
</feature>
<comment type="similarity">
    <text evidence="1">Belongs to the ATG101 family.</text>
</comment>